<comment type="caution">
    <text evidence="2">The sequence shown here is derived from an EMBL/GenBank/DDBJ whole genome shotgun (WGS) entry which is preliminary data.</text>
</comment>
<dbReference type="AlphaFoldDB" id="A0AAW1FZ46"/>
<accession>A0AAW1FZ46</accession>
<organism evidence="2 3">
    <name type="scientific">Zoarces viviparus</name>
    <name type="common">Viviparous eelpout</name>
    <name type="synonym">Blennius viviparus</name>
    <dbReference type="NCBI Taxonomy" id="48416"/>
    <lineage>
        <taxon>Eukaryota</taxon>
        <taxon>Metazoa</taxon>
        <taxon>Chordata</taxon>
        <taxon>Craniata</taxon>
        <taxon>Vertebrata</taxon>
        <taxon>Euteleostomi</taxon>
        <taxon>Actinopterygii</taxon>
        <taxon>Neopterygii</taxon>
        <taxon>Teleostei</taxon>
        <taxon>Neoteleostei</taxon>
        <taxon>Acanthomorphata</taxon>
        <taxon>Eupercaria</taxon>
        <taxon>Perciformes</taxon>
        <taxon>Cottioidei</taxon>
        <taxon>Zoarcales</taxon>
        <taxon>Zoarcidae</taxon>
        <taxon>Zoarcinae</taxon>
        <taxon>Zoarces</taxon>
    </lineage>
</organism>
<evidence type="ECO:0000313" key="3">
    <source>
        <dbReference type="Proteomes" id="UP001488805"/>
    </source>
</evidence>
<proteinExistence type="predicted"/>
<keyword evidence="3" id="KW-1185">Reference proteome</keyword>
<sequence>MKADKKGHQKEVHEIKSELRAEKDSVAVVVYNLETIIHYLRLQLKDAAECKARSRALESSLNFNRVQAQMLEKQLSKMEDALHKQKEEAQETLERYQASQEDQLEGKTRKVAVAAALKKKPEQQFERQCIKWQEDKSSLLQATENLRKTLQDKEQEWKKTKSSTRFQLEDLWSQITKQEEKK</sequence>
<dbReference type="Proteomes" id="UP001488805">
    <property type="component" value="Unassembled WGS sequence"/>
</dbReference>
<feature type="coiled-coil region" evidence="1">
    <location>
        <begin position="68"/>
        <end position="102"/>
    </location>
</feature>
<keyword evidence="1" id="KW-0175">Coiled coil</keyword>
<protein>
    <submittedName>
        <fullName evidence="2">Uncharacterized protein</fullName>
    </submittedName>
</protein>
<reference evidence="2 3" key="1">
    <citation type="journal article" date="2024" name="Genome Biol. Evol.">
        <title>Chromosome-level genome assembly of the viviparous eelpout Zoarces viviparus.</title>
        <authorList>
            <person name="Fuhrmann N."/>
            <person name="Brasseur M.V."/>
            <person name="Bakowski C.E."/>
            <person name="Podsiadlowski L."/>
            <person name="Prost S."/>
            <person name="Krehenwinkel H."/>
            <person name="Mayer C."/>
        </authorList>
    </citation>
    <scope>NUCLEOTIDE SEQUENCE [LARGE SCALE GENOMIC DNA]</scope>
    <source>
        <strain evidence="2">NO-MEL_2022_Ind0_liver</strain>
    </source>
</reference>
<evidence type="ECO:0000256" key="1">
    <source>
        <dbReference type="SAM" id="Coils"/>
    </source>
</evidence>
<gene>
    <name evidence="2" type="ORF">VZT92_002544</name>
</gene>
<evidence type="ECO:0000313" key="2">
    <source>
        <dbReference type="EMBL" id="KAK9540074.1"/>
    </source>
</evidence>
<dbReference type="EMBL" id="JBCEZU010000013">
    <property type="protein sequence ID" value="KAK9540074.1"/>
    <property type="molecule type" value="Genomic_DNA"/>
</dbReference>
<name>A0AAW1FZ46_ZOAVI</name>